<evidence type="ECO:0000256" key="2">
    <source>
        <dbReference type="SAM" id="Phobius"/>
    </source>
</evidence>
<dbReference type="RefSeq" id="WP_095063191.1">
    <property type="nucleotide sequence ID" value="NZ_CP123447.1"/>
</dbReference>
<keyword evidence="5" id="KW-1185">Reference proteome</keyword>
<feature type="compositionally biased region" description="Polar residues" evidence="1">
    <location>
        <begin position="55"/>
        <end position="73"/>
    </location>
</feature>
<proteinExistence type="predicted"/>
<gene>
    <name evidence="3" type="ORF">KEBURONENSIS_01924</name>
    <name evidence="4" type="ORF">KEBURONENSIS_01943</name>
</gene>
<protein>
    <submittedName>
        <fullName evidence="3">Uncharacterized protein</fullName>
    </submittedName>
</protein>
<dbReference type="AlphaFoldDB" id="A0A238HHP4"/>
<reference evidence="3" key="1">
    <citation type="submission" date="2017-05" db="EMBL/GenBank/DDBJ databases">
        <authorList>
            <person name="Song R."/>
            <person name="Chenine A.L."/>
            <person name="Ruprecht R.M."/>
        </authorList>
    </citation>
    <scope>NUCLEOTIDE SEQUENCE</scope>
    <source>
        <strain evidence="3">Kingella_eburonensis</strain>
    </source>
</reference>
<organism evidence="3">
    <name type="scientific">Kingella negevensis</name>
    <dbReference type="NCBI Taxonomy" id="1522312"/>
    <lineage>
        <taxon>Bacteria</taxon>
        <taxon>Pseudomonadati</taxon>
        <taxon>Pseudomonadota</taxon>
        <taxon>Betaproteobacteria</taxon>
        <taxon>Neisseriales</taxon>
        <taxon>Neisseriaceae</taxon>
        <taxon>Kingella</taxon>
    </lineage>
</organism>
<name>A0A238HHP4_9NEIS</name>
<sequence>MSEIKVSCPECKQPVSLDSAMLNKTQGRADCPHCGFVFHLVKKSKKKPANATPAEISSPSPTPRNESANTPSKNYDALMNDKLTFQAFDEDSSVAKSNSKTDEEITLDLNGFQEIEEPTSSPVPDFKEVDETNVAKSLQNMFDNFADVDEQDNKQVPSFHEVKDNGEDNILKRQTKNPLSYRIPKAAEMFAEDETANNPFTFTMLDRDSIASQLPQVTMKEKNGTTAIAAQRSDQQNNITIHTDSLVFTLIGDGQIPANALPANNAYVSSDEPNTATQTQVQASTAVATQNDMNWTVATIAALMVLIVQLFYWVILMM</sequence>
<feature type="region of interest" description="Disordered" evidence="1">
    <location>
        <begin position="44"/>
        <end position="75"/>
    </location>
</feature>
<evidence type="ECO:0000313" key="5">
    <source>
        <dbReference type="Proteomes" id="UP000215450"/>
    </source>
</evidence>
<evidence type="ECO:0000256" key="1">
    <source>
        <dbReference type="SAM" id="MobiDB-lite"/>
    </source>
</evidence>
<dbReference type="EMBL" id="FXUV01000050">
    <property type="protein sequence ID" value="SMQ13178.1"/>
    <property type="molecule type" value="Genomic_DNA"/>
</dbReference>
<accession>A0A238HHP4</accession>
<dbReference type="Proteomes" id="UP000215450">
    <property type="component" value="Unassembled WGS sequence"/>
</dbReference>
<evidence type="ECO:0000313" key="4">
    <source>
        <dbReference type="EMBL" id="SNB81700.1"/>
    </source>
</evidence>
<dbReference type="STRING" id="1522312.GCA_900177895_01607"/>
<dbReference type="OrthoDB" id="5294582at2"/>
<keyword evidence="2" id="KW-0472">Membrane</keyword>
<keyword evidence="2" id="KW-0812">Transmembrane</keyword>
<feature type="transmembrane region" description="Helical" evidence="2">
    <location>
        <begin position="295"/>
        <end position="315"/>
    </location>
</feature>
<keyword evidence="2" id="KW-1133">Transmembrane helix</keyword>
<dbReference type="EMBL" id="FXUV02000057">
    <property type="protein sequence ID" value="SNB81700.1"/>
    <property type="molecule type" value="Genomic_DNA"/>
</dbReference>
<evidence type="ECO:0000313" key="3">
    <source>
        <dbReference type="EMBL" id="SMQ13178.1"/>
    </source>
</evidence>
<reference evidence="4 5" key="2">
    <citation type="submission" date="2017-06" db="EMBL/GenBank/DDBJ databases">
        <authorList>
            <person name="Kim H.J."/>
            <person name="Triplett B.A."/>
        </authorList>
    </citation>
    <scope>NUCLEOTIDE SEQUENCE [LARGE SCALE GENOMIC DNA]</scope>
    <source>
        <strain evidence="4">Kingella_eburonensis</strain>
    </source>
</reference>